<dbReference type="AlphaFoldDB" id="A0A4U1CIG7"/>
<keyword evidence="2" id="KW-1185">Reference proteome</keyword>
<proteinExistence type="predicted"/>
<accession>A0A4U1CIG7</accession>
<dbReference type="Proteomes" id="UP000307244">
    <property type="component" value="Unassembled WGS sequence"/>
</dbReference>
<gene>
    <name evidence="1" type="ORF">FA047_13110</name>
</gene>
<name>A0A4U1CIG7_9SPHI</name>
<sequence>MLTGSFSENNKDVHVLGDALDLTALHHTVRKIMLVILDYLPVDNDAFNILVSFVERIEQAYLGKALNKQLHACHRQLSYQGFITNHKELLIVNHLLNTLSAYTVLDEMD</sequence>
<protein>
    <submittedName>
        <fullName evidence="1">Uncharacterized protein</fullName>
    </submittedName>
</protein>
<organism evidence="1 2">
    <name type="scientific">Pedobacter frigoris</name>
    <dbReference type="NCBI Taxonomy" id="2571272"/>
    <lineage>
        <taxon>Bacteria</taxon>
        <taxon>Pseudomonadati</taxon>
        <taxon>Bacteroidota</taxon>
        <taxon>Sphingobacteriia</taxon>
        <taxon>Sphingobacteriales</taxon>
        <taxon>Sphingobacteriaceae</taxon>
        <taxon>Pedobacter</taxon>
    </lineage>
</organism>
<dbReference type="EMBL" id="SWBQ01000003">
    <property type="protein sequence ID" value="TKC06251.1"/>
    <property type="molecule type" value="Genomic_DNA"/>
</dbReference>
<dbReference type="RefSeq" id="WP_136836510.1">
    <property type="nucleotide sequence ID" value="NZ_SWBQ01000003.1"/>
</dbReference>
<evidence type="ECO:0000313" key="1">
    <source>
        <dbReference type="EMBL" id="TKC06251.1"/>
    </source>
</evidence>
<dbReference type="OrthoDB" id="1122716at2"/>
<comment type="caution">
    <text evidence="1">The sequence shown here is derived from an EMBL/GenBank/DDBJ whole genome shotgun (WGS) entry which is preliminary data.</text>
</comment>
<evidence type="ECO:0000313" key="2">
    <source>
        <dbReference type="Proteomes" id="UP000307244"/>
    </source>
</evidence>
<reference evidence="1 2" key="1">
    <citation type="submission" date="2019-04" db="EMBL/GenBank/DDBJ databases">
        <title>Pedobacter sp. RP-3-15 sp. nov., isolated from Arctic soil.</title>
        <authorList>
            <person name="Dahal R.H."/>
            <person name="Kim D.-U."/>
        </authorList>
    </citation>
    <scope>NUCLEOTIDE SEQUENCE [LARGE SCALE GENOMIC DNA]</scope>
    <source>
        <strain evidence="1 2">RP-3-15</strain>
    </source>
</reference>